<name>F7X0A2_SINMM</name>
<feature type="region of interest" description="Disordered" evidence="1">
    <location>
        <begin position="60"/>
        <end position="79"/>
    </location>
</feature>
<dbReference type="HOGENOM" id="CLU_2604178_0_0_5"/>
<dbReference type="KEGG" id="smx:SM11_chr1986"/>
<protein>
    <submittedName>
        <fullName evidence="2">Uncharacterized protein</fullName>
    </submittedName>
</protein>
<dbReference type="Proteomes" id="UP000009045">
    <property type="component" value="Chromosome"/>
</dbReference>
<sequence length="79" mass="9020">MPGPKQYVNMSKFLIIPIGCTYSSHSPPRASLPRRSDFRKSTKARKGRREVPATRMVEEWSGKGGSEAQLMHMDSERRK</sequence>
<gene>
    <name evidence="2" type="ordered locus">SM11_chr1986</name>
</gene>
<evidence type="ECO:0000313" key="2">
    <source>
        <dbReference type="EMBL" id="AEH79249.1"/>
    </source>
</evidence>
<feature type="region of interest" description="Disordered" evidence="1">
    <location>
        <begin position="23"/>
        <end position="52"/>
    </location>
</feature>
<evidence type="ECO:0000313" key="3">
    <source>
        <dbReference type="Proteomes" id="UP000009045"/>
    </source>
</evidence>
<dbReference type="AlphaFoldDB" id="F7X0A2"/>
<evidence type="ECO:0000256" key="1">
    <source>
        <dbReference type="SAM" id="MobiDB-lite"/>
    </source>
</evidence>
<dbReference type="EMBL" id="CP001830">
    <property type="protein sequence ID" value="AEH79249.1"/>
    <property type="molecule type" value="Genomic_DNA"/>
</dbReference>
<organism evidence="2 3">
    <name type="scientific">Sinorhizobium meliloti (strain SM11)</name>
    <dbReference type="NCBI Taxonomy" id="707241"/>
    <lineage>
        <taxon>Bacteria</taxon>
        <taxon>Pseudomonadati</taxon>
        <taxon>Pseudomonadota</taxon>
        <taxon>Alphaproteobacteria</taxon>
        <taxon>Hyphomicrobiales</taxon>
        <taxon>Rhizobiaceae</taxon>
        <taxon>Sinorhizobium/Ensifer group</taxon>
        <taxon>Sinorhizobium</taxon>
    </lineage>
</organism>
<accession>F7X0A2</accession>
<reference evidence="2 3" key="1">
    <citation type="journal article" date="2011" name="J. Biotechnol.">
        <title>The complete genome sequence of the dominant Sinorhizobium meliloti field isolate SM11 extends the S. meliloti pan-genome.</title>
        <authorList>
            <person name="Schneiker-Bekel S."/>
            <person name="Wibberg D."/>
            <person name="Bekel T."/>
            <person name="Blom J."/>
            <person name="Linke B."/>
            <person name="Neuweger H."/>
            <person name="Stiens M."/>
            <person name="Vorholter F.J."/>
            <person name="Weidner S."/>
            <person name="Goesmann A."/>
            <person name="Puhler A."/>
            <person name="Schluter A."/>
        </authorList>
    </citation>
    <scope>NUCLEOTIDE SEQUENCE [LARGE SCALE GENOMIC DNA]</scope>
    <source>
        <strain evidence="2 3">SM11</strain>
    </source>
</reference>
<proteinExistence type="predicted"/>